<evidence type="ECO:0000313" key="2">
    <source>
        <dbReference type="EMBL" id="KAJ1372257.1"/>
    </source>
</evidence>
<dbReference type="Proteomes" id="UP001196413">
    <property type="component" value="Unassembled WGS sequence"/>
</dbReference>
<keyword evidence="1" id="KW-1133">Transmembrane helix</keyword>
<comment type="caution">
    <text evidence="2">The sequence shown here is derived from an EMBL/GenBank/DDBJ whole genome shotgun (WGS) entry which is preliminary data.</text>
</comment>
<reference evidence="2" key="1">
    <citation type="submission" date="2021-06" db="EMBL/GenBank/DDBJ databases">
        <title>Parelaphostrongylus tenuis whole genome reference sequence.</title>
        <authorList>
            <person name="Garwood T.J."/>
            <person name="Larsen P.A."/>
            <person name="Fountain-Jones N.M."/>
            <person name="Garbe J.R."/>
            <person name="Macchietto M.G."/>
            <person name="Kania S.A."/>
            <person name="Gerhold R.W."/>
            <person name="Richards J.E."/>
            <person name="Wolf T.M."/>
        </authorList>
    </citation>
    <scope>NUCLEOTIDE SEQUENCE</scope>
    <source>
        <strain evidence="2">MNPRO001-30</strain>
        <tissue evidence="2">Meninges</tissue>
    </source>
</reference>
<dbReference type="AlphaFoldDB" id="A0AAD5R9L2"/>
<name>A0AAD5R9L2_PARTN</name>
<feature type="transmembrane region" description="Helical" evidence="1">
    <location>
        <begin position="35"/>
        <end position="61"/>
    </location>
</feature>
<protein>
    <submittedName>
        <fullName evidence="2">Uncharacterized protein</fullName>
    </submittedName>
</protein>
<evidence type="ECO:0000256" key="1">
    <source>
        <dbReference type="SAM" id="Phobius"/>
    </source>
</evidence>
<evidence type="ECO:0000313" key="3">
    <source>
        <dbReference type="Proteomes" id="UP001196413"/>
    </source>
</evidence>
<proteinExistence type="predicted"/>
<organism evidence="2 3">
    <name type="scientific">Parelaphostrongylus tenuis</name>
    <name type="common">Meningeal worm</name>
    <dbReference type="NCBI Taxonomy" id="148309"/>
    <lineage>
        <taxon>Eukaryota</taxon>
        <taxon>Metazoa</taxon>
        <taxon>Ecdysozoa</taxon>
        <taxon>Nematoda</taxon>
        <taxon>Chromadorea</taxon>
        <taxon>Rhabditida</taxon>
        <taxon>Rhabditina</taxon>
        <taxon>Rhabditomorpha</taxon>
        <taxon>Strongyloidea</taxon>
        <taxon>Metastrongylidae</taxon>
        <taxon>Parelaphostrongylus</taxon>
    </lineage>
</organism>
<keyword evidence="1" id="KW-0812">Transmembrane</keyword>
<keyword evidence="1" id="KW-0472">Membrane</keyword>
<sequence>MWLFQLMKVVTIQFLTAWLSFNYLVHFLYKDGVEIVIKVFDFVFDISIALLPTTTSLTLYYHNGKIKMAFKRCLYKRSRIDPKDAWTSPASASIVGFQGNKLKFGVGEEGAKYFQQYQMAWS</sequence>
<keyword evidence="3" id="KW-1185">Reference proteome</keyword>
<feature type="transmembrane region" description="Helical" evidence="1">
    <location>
        <begin position="12"/>
        <end position="29"/>
    </location>
</feature>
<dbReference type="EMBL" id="JAHQIW010007117">
    <property type="protein sequence ID" value="KAJ1372257.1"/>
    <property type="molecule type" value="Genomic_DNA"/>
</dbReference>
<accession>A0AAD5R9L2</accession>
<gene>
    <name evidence="2" type="ORF">KIN20_034363</name>
</gene>